<evidence type="ECO:0000313" key="2">
    <source>
        <dbReference type="Proteomes" id="UP001060085"/>
    </source>
</evidence>
<organism evidence="1 2">
    <name type="scientific">Catharanthus roseus</name>
    <name type="common">Madagascar periwinkle</name>
    <name type="synonym">Vinca rosea</name>
    <dbReference type="NCBI Taxonomy" id="4058"/>
    <lineage>
        <taxon>Eukaryota</taxon>
        <taxon>Viridiplantae</taxon>
        <taxon>Streptophyta</taxon>
        <taxon>Embryophyta</taxon>
        <taxon>Tracheophyta</taxon>
        <taxon>Spermatophyta</taxon>
        <taxon>Magnoliopsida</taxon>
        <taxon>eudicotyledons</taxon>
        <taxon>Gunneridae</taxon>
        <taxon>Pentapetalae</taxon>
        <taxon>asterids</taxon>
        <taxon>lamiids</taxon>
        <taxon>Gentianales</taxon>
        <taxon>Apocynaceae</taxon>
        <taxon>Rauvolfioideae</taxon>
        <taxon>Vinceae</taxon>
        <taxon>Catharanthinae</taxon>
        <taxon>Catharanthus</taxon>
    </lineage>
</organism>
<proteinExistence type="predicted"/>
<dbReference type="EMBL" id="CM044703">
    <property type="protein sequence ID" value="KAI5673733.1"/>
    <property type="molecule type" value="Genomic_DNA"/>
</dbReference>
<name>A0ACC0BM83_CATRO</name>
<evidence type="ECO:0000313" key="1">
    <source>
        <dbReference type="EMBL" id="KAI5673733.1"/>
    </source>
</evidence>
<accession>A0ACC0BM83</accession>
<gene>
    <name evidence="1" type="ORF">M9H77_14097</name>
</gene>
<comment type="caution">
    <text evidence="1">The sequence shown here is derived from an EMBL/GenBank/DDBJ whole genome shotgun (WGS) entry which is preliminary data.</text>
</comment>
<dbReference type="Proteomes" id="UP001060085">
    <property type="component" value="Linkage Group LG03"/>
</dbReference>
<keyword evidence="2" id="KW-1185">Reference proteome</keyword>
<protein>
    <submittedName>
        <fullName evidence="1">Uncharacterized protein</fullName>
    </submittedName>
</protein>
<reference evidence="2" key="1">
    <citation type="journal article" date="2023" name="Nat. Plants">
        <title>Single-cell RNA sequencing provides a high-resolution roadmap for understanding the multicellular compartmentation of specialized metabolism.</title>
        <authorList>
            <person name="Sun S."/>
            <person name="Shen X."/>
            <person name="Li Y."/>
            <person name="Li Y."/>
            <person name="Wang S."/>
            <person name="Li R."/>
            <person name="Zhang H."/>
            <person name="Shen G."/>
            <person name="Guo B."/>
            <person name="Wei J."/>
            <person name="Xu J."/>
            <person name="St-Pierre B."/>
            <person name="Chen S."/>
            <person name="Sun C."/>
        </authorList>
    </citation>
    <scope>NUCLEOTIDE SEQUENCE [LARGE SCALE GENOMIC DNA]</scope>
</reference>
<sequence>MTEELKPNGHQKCKRSPSSGNAASRRRRTPEQREESSGGAAESGENQRVQKTPKDREWRDDQEEERERLHRKRSSSIKRGEVHESPMDGPDDQPEPLGHPLTQSRKAYSKAEAINIIG</sequence>